<dbReference type="CDD" id="cd00093">
    <property type="entry name" value="HTH_XRE"/>
    <property type="match status" value="1"/>
</dbReference>
<feature type="domain" description="HTH cro/C1-type" evidence="1">
    <location>
        <begin position="18"/>
        <end position="63"/>
    </location>
</feature>
<proteinExistence type="predicted"/>
<dbReference type="InterPro" id="IPR001387">
    <property type="entry name" value="Cro/C1-type_HTH"/>
</dbReference>
<comment type="caution">
    <text evidence="2">The sequence shown here is derived from an EMBL/GenBank/DDBJ whole genome shotgun (WGS) entry which is preliminary data.</text>
</comment>
<dbReference type="RefSeq" id="WP_078746150.1">
    <property type="nucleotide sequence ID" value="NZ_FUXG01000021.1"/>
</dbReference>
<dbReference type="Pfam" id="PF13560">
    <property type="entry name" value="HTH_31"/>
    <property type="match status" value="1"/>
</dbReference>
<dbReference type="InterPro" id="IPR010982">
    <property type="entry name" value="Lambda_DNA-bd_dom_sf"/>
</dbReference>
<protein>
    <submittedName>
        <fullName evidence="2">Transcriptional regulator</fullName>
    </submittedName>
</protein>
<dbReference type="GO" id="GO:0003677">
    <property type="term" value="F:DNA binding"/>
    <property type="evidence" value="ECO:0007669"/>
    <property type="project" value="InterPro"/>
</dbReference>
<reference evidence="2 3" key="1">
    <citation type="submission" date="2017-01" db="EMBL/GenBank/DDBJ databases">
        <title>Genome Sequencing of a Marine Spirillum, Oceanospirillum multiglobuliferum ATCC 33336, from Japan.</title>
        <authorList>
            <person name="Carney J.G."/>
            <person name="Trachtenberg A.M."/>
            <person name="Rheaume B.A."/>
            <person name="Linnane J.D."/>
            <person name="Pitts N.L."/>
            <person name="Mykles D.L."/>
            <person name="Maclea K.S."/>
        </authorList>
    </citation>
    <scope>NUCLEOTIDE SEQUENCE [LARGE SCALE GENOMIC DNA]</scope>
    <source>
        <strain evidence="2 3">ATCC 33336</strain>
    </source>
</reference>
<sequence>MHDDFSRNLRLLCSFYKSISEVCRRLNVNRPQFNRYLSGRCKPSAHTMLRFCDFFGVEEYEILLPHDQFQRLIQVRPKTSSSKAPLRPEIEHFNILKQHSSLSGLDKYLGYYFEYYQSMACPGKILRTLICIQQQDDCVYYQRTERLKESAQDKTCHAIYLGVVHLLTDRIFMIDYESLTGNEMTLTTLFPSFKNRVSRLSGLKQGVSGSGERMPCCTRVVYEYLGESVDKQRALALCGLYNQDSNEIDFTLRQSIINTMAAEDWHFRAKHC</sequence>
<evidence type="ECO:0000313" key="3">
    <source>
        <dbReference type="Proteomes" id="UP000191418"/>
    </source>
</evidence>
<accession>A0A1T4RWF8</accession>
<evidence type="ECO:0000259" key="1">
    <source>
        <dbReference type="PROSITE" id="PS50943"/>
    </source>
</evidence>
<dbReference type="AlphaFoldDB" id="A0A1T4RWF8"/>
<dbReference type="PROSITE" id="PS50943">
    <property type="entry name" value="HTH_CROC1"/>
    <property type="match status" value="1"/>
</dbReference>
<dbReference type="EMBL" id="MTSM01000022">
    <property type="protein sequence ID" value="OPX54572.1"/>
    <property type="molecule type" value="Genomic_DNA"/>
</dbReference>
<keyword evidence="3" id="KW-1185">Reference proteome</keyword>
<organism evidence="2 3">
    <name type="scientific">Oceanospirillum multiglobuliferum</name>
    <dbReference type="NCBI Taxonomy" id="64969"/>
    <lineage>
        <taxon>Bacteria</taxon>
        <taxon>Pseudomonadati</taxon>
        <taxon>Pseudomonadota</taxon>
        <taxon>Gammaproteobacteria</taxon>
        <taxon>Oceanospirillales</taxon>
        <taxon>Oceanospirillaceae</taxon>
        <taxon>Oceanospirillum</taxon>
    </lineage>
</organism>
<dbReference type="SMART" id="SM00530">
    <property type="entry name" value="HTH_XRE"/>
    <property type="match status" value="1"/>
</dbReference>
<dbReference type="Gene3D" id="1.10.260.40">
    <property type="entry name" value="lambda repressor-like DNA-binding domains"/>
    <property type="match status" value="1"/>
</dbReference>
<dbReference type="Proteomes" id="UP000191418">
    <property type="component" value="Unassembled WGS sequence"/>
</dbReference>
<dbReference type="OrthoDB" id="8902678at2"/>
<gene>
    <name evidence="2" type="ORF">BTE48_13395</name>
</gene>
<name>A0A1T4RWF8_9GAMM</name>
<dbReference type="STRING" id="64969.SAMN02745127_02612"/>
<evidence type="ECO:0000313" key="2">
    <source>
        <dbReference type="EMBL" id="OPX54572.1"/>
    </source>
</evidence>
<dbReference type="SUPFAM" id="SSF47413">
    <property type="entry name" value="lambda repressor-like DNA-binding domains"/>
    <property type="match status" value="1"/>
</dbReference>